<evidence type="ECO:0000256" key="1">
    <source>
        <dbReference type="SAM" id="SignalP"/>
    </source>
</evidence>
<dbReference type="OrthoDB" id="9758333at2"/>
<gene>
    <name evidence="3" type="ORF">DET52_1118</name>
</gene>
<dbReference type="GO" id="GO:0000272">
    <property type="term" value="P:polysaccharide catabolic process"/>
    <property type="evidence" value="ECO:0007669"/>
    <property type="project" value="TreeGrafter"/>
</dbReference>
<evidence type="ECO:0000313" key="3">
    <source>
        <dbReference type="EMBL" id="TDN96638.1"/>
    </source>
</evidence>
<sequence length="609" mass="69180">MYKLLSKYKIKILCFIGLFSLVSISNAQTYKTLGFWEKTWSPKTFTSPDSTSILTLSTGDAPYTIKINSQDTIAPFLPTQLGLNTTFRSGSDMYHERIDNYRRANMGAFRFPAGSGSNIYFWDGNIPDNFLIDINPIDGTSKKALKLTEFLAFIDSLDAEATLVINYFYARYGKTKEGTRAARVQQAANYAAAFVRYVNKTLGANVKNWEIGNECYGKWEQGYNVNGNIVTGTEYGEDFRVFAEAMKKIDPTIKVGAVMWSKSEIWNDQVIKEVKDHADFLIVHNYFTTEEEATISNILDSPVQIEQIKTQMENCILRNTNFNKNHFPVAMTEYNCRGAHTTTFINACFTAEVIGRMVASKYGLATRWVGEWPWKEGTHGLFAIDDPQQKDYSARQAYMIYHYYGKAFGDHMVQATSSNPQIKTFASVFSDGKLGIVLSNATEKEMSINLVHDKSDSGKAWLYEVYATSVDPDDRKFYVNNQTSSTRGGGPDNFEDIPPYQINYTNKTIIKLKPYSVTFIVLSTQLLTKLDCTHSTSTSINIYPNPTHHQLFCNYQDKFEAEAIYNCSGYKVKTLNSNFPVNVDWLKRGHYFLSLKSSHSRVVKQFIKQ</sequence>
<dbReference type="NCBIfam" id="TIGR04183">
    <property type="entry name" value="Por_Secre_tail"/>
    <property type="match status" value="1"/>
</dbReference>
<dbReference type="Pfam" id="PF18962">
    <property type="entry name" value="Por_Secre_tail"/>
    <property type="match status" value="1"/>
</dbReference>
<reference evidence="3 4" key="1">
    <citation type="submission" date="2019-03" db="EMBL/GenBank/DDBJ databases">
        <title>Freshwater and sediment microbial communities from various areas in North America, analyzing microbe dynamics in response to fracking.</title>
        <authorList>
            <person name="Lamendella R."/>
        </authorList>
    </citation>
    <scope>NUCLEOTIDE SEQUENCE [LARGE SCALE GENOMIC DNA]</scope>
    <source>
        <strain evidence="3 4">114D</strain>
    </source>
</reference>
<keyword evidence="1" id="KW-0732">Signal</keyword>
<feature type="domain" description="Secretion system C-terminal sorting" evidence="2">
    <location>
        <begin position="542"/>
        <end position="607"/>
    </location>
</feature>
<dbReference type="Proteomes" id="UP000294848">
    <property type="component" value="Unassembled WGS sequence"/>
</dbReference>
<dbReference type="RefSeq" id="WP_133466595.1">
    <property type="nucleotide sequence ID" value="NZ_SNWI01000011.1"/>
</dbReference>
<accession>A0A4V3BWV8</accession>
<dbReference type="PANTHER" id="PTHR43576:SF3">
    <property type="entry name" value="ALPHA-L-ARABINOFURANOSIDASE C"/>
    <property type="match status" value="1"/>
</dbReference>
<dbReference type="AlphaFoldDB" id="A0A4V3BWV8"/>
<dbReference type="InterPro" id="IPR017853">
    <property type="entry name" value="GH"/>
</dbReference>
<organism evidence="3 4">
    <name type="scientific">Sunxiuqinia elliptica</name>
    <dbReference type="NCBI Taxonomy" id="655355"/>
    <lineage>
        <taxon>Bacteria</taxon>
        <taxon>Pseudomonadati</taxon>
        <taxon>Bacteroidota</taxon>
        <taxon>Bacteroidia</taxon>
        <taxon>Marinilabiliales</taxon>
        <taxon>Prolixibacteraceae</taxon>
        <taxon>Sunxiuqinia</taxon>
    </lineage>
</organism>
<dbReference type="InterPro" id="IPR013780">
    <property type="entry name" value="Glyco_hydro_b"/>
</dbReference>
<dbReference type="Gene3D" id="3.20.20.80">
    <property type="entry name" value="Glycosidases"/>
    <property type="match status" value="1"/>
</dbReference>
<dbReference type="EMBL" id="SNWI01000011">
    <property type="protein sequence ID" value="TDN96638.1"/>
    <property type="molecule type" value="Genomic_DNA"/>
</dbReference>
<dbReference type="SUPFAM" id="SSF51445">
    <property type="entry name" value="(Trans)glycosidases"/>
    <property type="match status" value="1"/>
</dbReference>
<proteinExistence type="predicted"/>
<dbReference type="PANTHER" id="PTHR43576">
    <property type="entry name" value="ALPHA-L-ARABINOFURANOSIDASE C-RELATED"/>
    <property type="match status" value="1"/>
</dbReference>
<name>A0A4V3BWV8_9BACT</name>
<feature type="chain" id="PRO_5020572350" evidence="1">
    <location>
        <begin position="28"/>
        <end position="609"/>
    </location>
</feature>
<comment type="caution">
    <text evidence="3">The sequence shown here is derived from an EMBL/GenBank/DDBJ whole genome shotgun (WGS) entry which is preliminary data.</text>
</comment>
<protein>
    <submittedName>
        <fullName evidence="3">Putative secreted protein (Por secretion system target)</fullName>
    </submittedName>
</protein>
<feature type="signal peptide" evidence="1">
    <location>
        <begin position="1"/>
        <end position="27"/>
    </location>
</feature>
<dbReference type="Gene3D" id="2.60.40.1180">
    <property type="entry name" value="Golgi alpha-mannosidase II"/>
    <property type="match status" value="1"/>
</dbReference>
<evidence type="ECO:0000259" key="2">
    <source>
        <dbReference type="Pfam" id="PF18962"/>
    </source>
</evidence>
<dbReference type="InterPro" id="IPR026444">
    <property type="entry name" value="Secre_tail"/>
</dbReference>
<evidence type="ECO:0000313" key="4">
    <source>
        <dbReference type="Proteomes" id="UP000294848"/>
    </source>
</evidence>